<proteinExistence type="predicted"/>
<feature type="region of interest" description="Disordered" evidence="1">
    <location>
        <begin position="76"/>
        <end position="96"/>
    </location>
</feature>
<comment type="caution">
    <text evidence="2">The sequence shown here is derived from an EMBL/GenBank/DDBJ whole genome shotgun (WGS) entry which is preliminary data.</text>
</comment>
<protein>
    <submittedName>
        <fullName evidence="2">Uncharacterized protein</fullName>
    </submittedName>
</protein>
<evidence type="ECO:0000256" key="1">
    <source>
        <dbReference type="SAM" id="MobiDB-lite"/>
    </source>
</evidence>
<feature type="compositionally biased region" description="Low complexity" evidence="1">
    <location>
        <begin position="77"/>
        <end position="96"/>
    </location>
</feature>
<evidence type="ECO:0000313" key="2">
    <source>
        <dbReference type="EMBL" id="KAJ1141626.1"/>
    </source>
</evidence>
<dbReference type="Proteomes" id="UP001066276">
    <property type="component" value="Chromosome 6"/>
</dbReference>
<evidence type="ECO:0000313" key="3">
    <source>
        <dbReference type="Proteomes" id="UP001066276"/>
    </source>
</evidence>
<keyword evidence="3" id="KW-1185">Reference proteome</keyword>
<name>A0AAV7QQI3_PLEWA</name>
<gene>
    <name evidence="2" type="ORF">NDU88_007954</name>
</gene>
<dbReference type="EMBL" id="JANPWB010000010">
    <property type="protein sequence ID" value="KAJ1141626.1"/>
    <property type="molecule type" value="Genomic_DNA"/>
</dbReference>
<dbReference type="AlphaFoldDB" id="A0AAV7QQI3"/>
<organism evidence="2 3">
    <name type="scientific">Pleurodeles waltl</name>
    <name type="common">Iberian ribbed newt</name>
    <dbReference type="NCBI Taxonomy" id="8319"/>
    <lineage>
        <taxon>Eukaryota</taxon>
        <taxon>Metazoa</taxon>
        <taxon>Chordata</taxon>
        <taxon>Craniata</taxon>
        <taxon>Vertebrata</taxon>
        <taxon>Euteleostomi</taxon>
        <taxon>Amphibia</taxon>
        <taxon>Batrachia</taxon>
        <taxon>Caudata</taxon>
        <taxon>Salamandroidea</taxon>
        <taxon>Salamandridae</taxon>
        <taxon>Pleurodelinae</taxon>
        <taxon>Pleurodeles</taxon>
    </lineage>
</organism>
<accession>A0AAV7QQI3</accession>
<sequence length="96" mass="10104">MQRSPRGSPSSALSCVYPPTSGLRPSMTSTLVSLSVPAVEELQKCATIVERRRVLRPICRVDLSVDAYCARPPMTVSSSGLSAASCCGSTSPPSFL</sequence>
<reference evidence="2" key="1">
    <citation type="journal article" date="2022" name="bioRxiv">
        <title>Sequencing and chromosome-scale assembly of the giantPleurodeles waltlgenome.</title>
        <authorList>
            <person name="Brown T."/>
            <person name="Elewa A."/>
            <person name="Iarovenko S."/>
            <person name="Subramanian E."/>
            <person name="Araus A.J."/>
            <person name="Petzold A."/>
            <person name="Susuki M."/>
            <person name="Suzuki K.-i.T."/>
            <person name="Hayashi T."/>
            <person name="Toyoda A."/>
            <person name="Oliveira C."/>
            <person name="Osipova E."/>
            <person name="Leigh N.D."/>
            <person name="Simon A."/>
            <person name="Yun M.H."/>
        </authorList>
    </citation>
    <scope>NUCLEOTIDE SEQUENCE</scope>
    <source>
        <strain evidence="2">20211129_DDA</strain>
        <tissue evidence="2">Liver</tissue>
    </source>
</reference>